<organism evidence="2 3">
    <name type="scientific">Diplocarpon rosae</name>
    <dbReference type="NCBI Taxonomy" id="946125"/>
    <lineage>
        <taxon>Eukaryota</taxon>
        <taxon>Fungi</taxon>
        <taxon>Dikarya</taxon>
        <taxon>Ascomycota</taxon>
        <taxon>Pezizomycotina</taxon>
        <taxon>Leotiomycetes</taxon>
        <taxon>Helotiales</taxon>
        <taxon>Drepanopezizaceae</taxon>
        <taxon>Diplocarpon</taxon>
    </lineage>
</organism>
<dbReference type="AlphaFoldDB" id="A0AAD9WHU2"/>
<reference evidence="2" key="1">
    <citation type="submission" date="2023-06" db="EMBL/GenBank/DDBJ databases">
        <title>Draft genome of Marssonina rosae.</title>
        <authorList>
            <person name="Cheng Q."/>
        </authorList>
    </citation>
    <scope>NUCLEOTIDE SEQUENCE</scope>
    <source>
        <strain evidence="2">R4</strain>
    </source>
</reference>
<dbReference type="EMBL" id="JAUBYV010000001">
    <property type="protein sequence ID" value="KAK2630331.1"/>
    <property type="molecule type" value="Genomic_DNA"/>
</dbReference>
<feature type="compositionally biased region" description="Basic and acidic residues" evidence="1">
    <location>
        <begin position="91"/>
        <end position="102"/>
    </location>
</feature>
<proteinExistence type="predicted"/>
<sequence>MSWVWLHRTQTAIDQDIFHNMLLQRFEEKALRIFEHDNPCYVGTFKDFTALVEYDPELAASYRDYVAKDLKACLERRRIARIDARWDAWTQEREKQTKRKEQGVVTKQQGSWQEEQEKKHRKEMMSGESCLKGSGGGLHAKLSHRPRL</sequence>
<comment type="caution">
    <text evidence="2">The sequence shown here is derived from an EMBL/GenBank/DDBJ whole genome shotgun (WGS) entry which is preliminary data.</text>
</comment>
<keyword evidence="3" id="KW-1185">Reference proteome</keyword>
<evidence type="ECO:0000256" key="1">
    <source>
        <dbReference type="SAM" id="MobiDB-lite"/>
    </source>
</evidence>
<protein>
    <submittedName>
        <fullName evidence="2">Uncharacterized protein</fullName>
    </submittedName>
</protein>
<name>A0AAD9WHU2_9HELO</name>
<evidence type="ECO:0000313" key="2">
    <source>
        <dbReference type="EMBL" id="KAK2630331.1"/>
    </source>
</evidence>
<feature type="region of interest" description="Disordered" evidence="1">
    <location>
        <begin position="91"/>
        <end position="148"/>
    </location>
</feature>
<evidence type="ECO:0000313" key="3">
    <source>
        <dbReference type="Proteomes" id="UP001285354"/>
    </source>
</evidence>
<dbReference type="Proteomes" id="UP001285354">
    <property type="component" value="Unassembled WGS sequence"/>
</dbReference>
<gene>
    <name evidence="2" type="ORF">QTJ16_001151</name>
</gene>
<accession>A0AAD9WHU2</accession>